<dbReference type="InterPro" id="IPR009799">
    <property type="entry name" value="EthD_dom"/>
</dbReference>
<sequence>MIKISILYPNTPNSRFDMAYYLEQHIPLSISLLSAHPDFQSVSVEQGLSGVMPGSPPTYSVMCHFLFTSIESFIAAFMPHAAQLQADIANYTDVEPIIQFNQVLVSQ</sequence>
<reference evidence="2 3" key="1">
    <citation type="submission" date="2017-06" db="EMBL/GenBank/DDBJ databases">
        <title>Genome Sequencing of the methanotroph Methylovulum psychrotolerants str. HV10-M2 isolated from a high-altitude environment.</title>
        <authorList>
            <person name="Mateos-Rivera A."/>
        </authorList>
    </citation>
    <scope>NUCLEOTIDE SEQUENCE [LARGE SCALE GENOMIC DNA]</scope>
    <source>
        <strain evidence="2 3">HV10_M2</strain>
    </source>
</reference>
<name>A0A1Z4C363_9GAMM</name>
<dbReference type="GO" id="GO:0016491">
    <property type="term" value="F:oxidoreductase activity"/>
    <property type="evidence" value="ECO:0007669"/>
    <property type="project" value="InterPro"/>
</dbReference>
<gene>
    <name evidence="2" type="ORF">CEK71_18960</name>
</gene>
<dbReference type="AlphaFoldDB" id="A0A1Z4C363"/>
<proteinExistence type="predicted"/>
<accession>A0A1Z4C363</accession>
<dbReference type="Pfam" id="PF07110">
    <property type="entry name" value="EthD"/>
    <property type="match status" value="1"/>
</dbReference>
<dbReference type="NCBIfam" id="TIGR02118">
    <property type="entry name" value="EthD family reductase"/>
    <property type="match status" value="1"/>
</dbReference>
<evidence type="ECO:0000313" key="2">
    <source>
        <dbReference type="EMBL" id="ASF47977.1"/>
    </source>
</evidence>
<dbReference type="PANTHER" id="PTHR40260">
    <property type="entry name" value="BLR8190 PROTEIN"/>
    <property type="match status" value="1"/>
</dbReference>
<organism evidence="2 3">
    <name type="scientific">Methylovulum psychrotolerans</name>
    <dbReference type="NCBI Taxonomy" id="1704499"/>
    <lineage>
        <taxon>Bacteria</taxon>
        <taxon>Pseudomonadati</taxon>
        <taxon>Pseudomonadota</taxon>
        <taxon>Gammaproteobacteria</taxon>
        <taxon>Methylococcales</taxon>
        <taxon>Methylococcaceae</taxon>
        <taxon>Methylovulum</taxon>
    </lineage>
</organism>
<dbReference type="EMBL" id="CP022129">
    <property type="protein sequence ID" value="ASF47977.1"/>
    <property type="molecule type" value="Genomic_DNA"/>
</dbReference>
<dbReference type="Proteomes" id="UP000197019">
    <property type="component" value="Chromosome"/>
</dbReference>
<dbReference type="InterPro" id="IPR011008">
    <property type="entry name" value="Dimeric_a/b-barrel"/>
</dbReference>
<dbReference type="RefSeq" id="WP_088620847.1">
    <property type="nucleotide sequence ID" value="NZ_CP022129.1"/>
</dbReference>
<dbReference type="Gene3D" id="3.30.70.100">
    <property type="match status" value="1"/>
</dbReference>
<dbReference type="KEGG" id="mpsy:CEK71_18960"/>
<evidence type="ECO:0000259" key="1">
    <source>
        <dbReference type="Pfam" id="PF07110"/>
    </source>
</evidence>
<evidence type="ECO:0000313" key="3">
    <source>
        <dbReference type="Proteomes" id="UP000197019"/>
    </source>
</evidence>
<dbReference type="SUPFAM" id="SSF54909">
    <property type="entry name" value="Dimeric alpha+beta barrel"/>
    <property type="match status" value="1"/>
</dbReference>
<feature type="domain" description="EthD" evidence="1">
    <location>
        <begin position="18"/>
        <end position="93"/>
    </location>
</feature>
<dbReference type="PANTHER" id="PTHR40260:SF2">
    <property type="entry name" value="BLR8190 PROTEIN"/>
    <property type="match status" value="1"/>
</dbReference>
<dbReference type="OrthoDB" id="5343971at2"/>
<protein>
    <submittedName>
        <fullName evidence="2">Ethyl tert-butyl ether degradation protein EthD</fullName>
    </submittedName>
</protein>
<keyword evidence="3" id="KW-1185">Reference proteome</keyword>